<reference evidence="2" key="1">
    <citation type="journal article" date="2015" name="Nat. Genet.">
        <title>The genome and transcriptome of the zoonotic hookworm Ancylostoma ceylanicum identify infection-specific gene families.</title>
        <authorList>
            <person name="Schwarz E.M."/>
            <person name="Hu Y."/>
            <person name="Antoshechkin I."/>
            <person name="Miller M.M."/>
            <person name="Sternberg P.W."/>
            <person name="Aroian R.V."/>
        </authorList>
    </citation>
    <scope>NUCLEOTIDE SEQUENCE</scope>
    <source>
        <strain evidence="2">HY135</strain>
    </source>
</reference>
<dbReference type="AlphaFoldDB" id="A0A016S639"/>
<name>A0A016S639_9BILA</name>
<accession>A0A016S639</accession>
<dbReference type="Proteomes" id="UP000024635">
    <property type="component" value="Unassembled WGS sequence"/>
</dbReference>
<sequence>MIDGTHVKIVGPHENSVDYNAAAICDDIYHTCSDGSAPHGRGPHTTARITRNHFTAWTNQGLQLHRSSKKLQSCNLQREIENRSLLGCLNVNGTSCTQNAGPSTLLLKLLSTLSLKDCFQDAYGIVVKEKGLCHVAAVTVIMV</sequence>
<gene>
    <name evidence="1" type="primary">Acey_s0285.g1352</name>
    <name evidence="1" type="ORF">Y032_0285g1352</name>
</gene>
<proteinExistence type="predicted"/>
<evidence type="ECO:0000313" key="1">
    <source>
        <dbReference type="EMBL" id="EYB86120.1"/>
    </source>
</evidence>
<evidence type="ECO:0000313" key="2">
    <source>
        <dbReference type="Proteomes" id="UP000024635"/>
    </source>
</evidence>
<protein>
    <submittedName>
        <fullName evidence="1">Uncharacterized protein</fullName>
    </submittedName>
</protein>
<dbReference type="EMBL" id="JARK01001621">
    <property type="protein sequence ID" value="EYB86120.1"/>
    <property type="molecule type" value="Genomic_DNA"/>
</dbReference>
<keyword evidence="2" id="KW-1185">Reference proteome</keyword>
<organism evidence="1 2">
    <name type="scientific">Ancylostoma ceylanicum</name>
    <dbReference type="NCBI Taxonomy" id="53326"/>
    <lineage>
        <taxon>Eukaryota</taxon>
        <taxon>Metazoa</taxon>
        <taxon>Ecdysozoa</taxon>
        <taxon>Nematoda</taxon>
        <taxon>Chromadorea</taxon>
        <taxon>Rhabditida</taxon>
        <taxon>Rhabditina</taxon>
        <taxon>Rhabditomorpha</taxon>
        <taxon>Strongyloidea</taxon>
        <taxon>Ancylostomatidae</taxon>
        <taxon>Ancylostomatinae</taxon>
        <taxon>Ancylostoma</taxon>
    </lineage>
</organism>
<comment type="caution">
    <text evidence="1">The sequence shown here is derived from an EMBL/GenBank/DDBJ whole genome shotgun (WGS) entry which is preliminary data.</text>
</comment>